<dbReference type="InterPro" id="IPR036264">
    <property type="entry name" value="Bact_exopeptidase_dim_dom"/>
</dbReference>
<organism evidence="3 4">
    <name type="scientific">Secundilactobacillus collinoides DSM 20515 = JCM 1123</name>
    <dbReference type="NCBI Taxonomy" id="1423733"/>
    <lineage>
        <taxon>Bacteria</taxon>
        <taxon>Bacillati</taxon>
        <taxon>Bacillota</taxon>
        <taxon>Bacilli</taxon>
        <taxon>Lactobacillales</taxon>
        <taxon>Lactobacillaceae</taxon>
        <taxon>Secundilactobacillus</taxon>
    </lineage>
</organism>
<evidence type="ECO:0000313" key="4">
    <source>
        <dbReference type="Proteomes" id="UP000051845"/>
    </source>
</evidence>
<reference evidence="3 4" key="1">
    <citation type="journal article" date="2015" name="Genome Announc.">
        <title>Expanding the biotechnology potential of lactobacilli through comparative genomics of 213 strains and associated genera.</title>
        <authorList>
            <person name="Sun Z."/>
            <person name="Harris H.M."/>
            <person name="McCann A."/>
            <person name="Guo C."/>
            <person name="Argimon S."/>
            <person name="Zhang W."/>
            <person name="Yang X."/>
            <person name="Jeffery I.B."/>
            <person name="Cooney J.C."/>
            <person name="Kagawa T.F."/>
            <person name="Liu W."/>
            <person name="Song Y."/>
            <person name="Salvetti E."/>
            <person name="Wrobel A."/>
            <person name="Rasinkangas P."/>
            <person name="Parkhill J."/>
            <person name="Rea M.C."/>
            <person name="O'Sullivan O."/>
            <person name="Ritari J."/>
            <person name="Douillard F.P."/>
            <person name="Paul Ross R."/>
            <person name="Yang R."/>
            <person name="Briner A.E."/>
            <person name="Felis G.E."/>
            <person name="de Vos W.M."/>
            <person name="Barrangou R."/>
            <person name="Klaenhammer T.R."/>
            <person name="Caufield P.W."/>
            <person name="Cui Y."/>
            <person name="Zhang H."/>
            <person name="O'Toole P.W."/>
        </authorList>
    </citation>
    <scope>NUCLEOTIDE SEQUENCE [LARGE SCALE GENOMIC DNA]</scope>
    <source>
        <strain evidence="3 4">DSM 20515</strain>
    </source>
</reference>
<feature type="domain" description="Peptidase M20 dimerisation" evidence="2">
    <location>
        <begin position="174"/>
        <end position="267"/>
    </location>
</feature>
<dbReference type="STRING" id="33960.TY91_06540"/>
<dbReference type="NCBIfam" id="TIGR01891">
    <property type="entry name" value="amidohydrolases"/>
    <property type="match status" value="1"/>
</dbReference>
<evidence type="ECO:0000256" key="1">
    <source>
        <dbReference type="PIRSR" id="PIRSR005962-1"/>
    </source>
</evidence>
<evidence type="ECO:0000313" key="3">
    <source>
        <dbReference type="EMBL" id="KRM74573.1"/>
    </source>
</evidence>
<dbReference type="PIRSF" id="PIRSF005962">
    <property type="entry name" value="Pept_M20D_amidohydro"/>
    <property type="match status" value="1"/>
</dbReference>
<name>A0A0R2B4X5_SECCO</name>
<dbReference type="SUPFAM" id="SSF55031">
    <property type="entry name" value="Bacterial exopeptidase dimerisation domain"/>
    <property type="match status" value="1"/>
</dbReference>
<dbReference type="Gene3D" id="3.30.70.360">
    <property type="match status" value="1"/>
</dbReference>
<dbReference type="PANTHER" id="PTHR11014">
    <property type="entry name" value="PEPTIDASE M20 FAMILY MEMBER"/>
    <property type="match status" value="1"/>
</dbReference>
<dbReference type="EMBL" id="AYYR01000074">
    <property type="protein sequence ID" value="KRM74573.1"/>
    <property type="molecule type" value="Genomic_DNA"/>
</dbReference>
<dbReference type="Proteomes" id="UP000051845">
    <property type="component" value="Unassembled WGS sequence"/>
</dbReference>
<gene>
    <name evidence="3" type="ORF">FC82_GL003232</name>
</gene>
<dbReference type="PATRIC" id="fig|1423733.4.peg.3357"/>
<keyword evidence="1" id="KW-0479">Metal-binding</keyword>
<keyword evidence="3" id="KW-0378">Hydrolase</keyword>
<protein>
    <submittedName>
        <fullName evidence="3">Amidohydrolase</fullName>
    </submittedName>
</protein>
<accession>A0A0R2B4X5</accession>
<sequence>MEETIKLDEQQIMTDFNYLHTRGETAFNETNTTAYLAKRLDEMGVSYDRFDDMTGLIATIGDGTKPIIGMRTDIDALKQDYQGKTQVLHSCGHDSHMSIVLAVAAYFAANPDQIPGTLKLIFQPAEETVTGAEKVIKSGKLGQLDYLYGLHVCAKNEVLGKHAEAIIPDIATRTYWVTITGKTAHAGRPELGANVIDGFSSLNEKFKQIKLTTDLPYSVTTTMIHAGESSNIVPDKGTFAVDLRARTNDMMDELQAQAFQAMKDVSVNGIQVTLDGNDFSPAAIPSKPAMDTMSRAITAVLGADGLVEPAPTQGGDDFHFYAYDGVAKESTMLGLGCDLTPGLHVPGMTFDRSAMFDGAKIMINAVQMTTYRA</sequence>
<feature type="binding site" evidence="1">
    <location>
        <position position="91"/>
    </location>
    <ligand>
        <name>Mn(2+)</name>
        <dbReference type="ChEBI" id="CHEBI:29035"/>
        <label>2</label>
    </ligand>
</feature>
<dbReference type="InterPro" id="IPR011650">
    <property type="entry name" value="Peptidase_M20_dimer"/>
</dbReference>
<comment type="caution">
    <text evidence="3">The sequence shown here is derived from an EMBL/GenBank/DDBJ whole genome shotgun (WGS) entry which is preliminary data.</text>
</comment>
<proteinExistence type="predicted"/>
<comment type="cofactor">
    <cofactor evidence="1">
        <name>Mn(2+)</name>
        <dbReference type="ChEBI" id="CHEBI:29035"/>
    </cofactor>
    <text evidence="1">The Mn(2+) ion enhances activity.</text>
</comment>
<dbReference type="PANTHER" id="PTHR11014:SF122">
    <property type="entry name" value="AMIDOHYDROLASE AMHX"/>
    <property type="match status" value="1"/>
</dbReference>
<feature type="binding site" evidence="1">
    <location>
        <position position="151"/>
    </location>
    <ligand>
        <name>Mn(2+)</name>
        <dbReference type="ChEBI" id="CHEBI:29035"/>
        <label>2</label>
    </ligand>
</feature>
<dbReference type="RefSeq" id="WP_056997115.1">
    <property type="nucleotide sequence ID" value="NZ_AYYR01000074.1"/>
</dbReference>
<dbReference type="Gene3D" id="3.40.630.10">
    <property type="entry name" value="Zn peptidases"/>
    <property type="match status" value="1"/>
</dbReference>
<evidence type="ECO:0000259" key="2">
    <source>
        <dbReference type="Pfam" id="PF07687"/>
    </source>
</evidence>
<dbReference type="Pfam" id="PF07687">
    <property type="entry name" value="M20_dimer"/>
    <property type="match status" value="1"/>
</dbReference>
<dbReference type="AlphaFoldDB" id="A0A0R2B4X5"/>
<feature type="binding site" evidence="1">
    <location>
        <position position="127"/>
    </location>
    <ligand>
        <name>Mn(2+)</name>
        <dbReference type="ChEBI" id="CHEBI:29035"/>
        <label>2</label>
    </ligand>
</feature>
<dbReference type="SUPFAM" id="SSF53187">
    <property type="entry name" value="Zn-dependent exopeptidases"/>
    <property type="match status" value="1"/>
</dbReference>
<dbReference type="InterPro" id="IPR017439">
    <property type="entry name" value="Amidohydrolase"/>
</dbReference>
<keyword evidence="1" id="KW-0464">Manganese</keyword>
<feature type="binding site" evidence="1">
    <location>
        <position position="93"/>
    </location>
    <ligand>
        <name>Mn(2+)</name>
        <dbReference type="ChEBI" id="CHEBI:29035"/>
        <label>2</label>
    </ligand>
</feature>
<feature type="binding site" evidence="1">
    <location>
        <position position="344"/>
    </location>
    <ligand>
        <name>Mn(2+)</name>
        <dbReference type="ChEBI" id="CHEBI:29035"/>
        <label>2</label>
    </ligand>
</feature>
<dbReference type="Pfam" id="PF01546">
    <property type="entry name" value="Peptidase_M20"/>
    <property type="match status" value="1"/>
</dbReference>
<dbReference type="GO" id="GO:0046872">
    <property type="term" value="F:metal ion binding"/>
    <property type="evidence" value="ECO:0007669"/>
    <property type="project" value="UniProtKB-KW"/>
</dbReference>
<dbReference type="InterPro" id="IPR002933">
    <property type="entry name" value="Peptidase_M20"/>
</dbReference>
<dbReference type="GO" id="GO:0016787">
    <property type="term" value="F:hydrolase activity"/>
    <property type="evidence" value="ECO:0007669"/>
    <property type="project" value="UniProtKB-KW"/>
</dbReference>